<gene>
    <name evidence="7" type="ORF">LXN57_22180</name>
</gene>
<dbReference type="PANTHER" id="PTHR42973:SF39">
    <property type="entry name" value="FAD-BINDING PCMH-TYPE DOMAIN-CONTAINING PROTEIN"/>
    <property type="match status" value="1"/>
</dbReference>
<dbReference type="EMBL" id="JAMQOL010000030">
    <property type="protein sequence ID" value="MCM4080293.1"/>
    <property type="molecule type" value="Genomic_DNA"/>
</dbReference>
<dbReference type="PROSITE" id="PS00862">
    <property type="entry name" value="OX2_COVAL_FAD"/>
    <property type="match status" value="1"/>
</dbReference>
<dbReference type="RefSeq" id="WP_251800090.1">
    <property type="nucleotide sequence ID" value="NZ_JAMQOL010000030.1"/>
</dbReference>
<dbReference type="InterPro" id="IPR006094">
    <property type="entry name" value="Oxid_FAD_bind_N"/>
</dbReference>
<keyword evidence="3" id="KW-0285">Flavoprotein</keyword>
<dbReference type="Gene3D" id="3.30.43.10">
    <property type="entry name" value="Uridine Diphospho-n-acetylenolpyruvylglucosamine Reductase, domain 2"/>
    <property type="match status" value="1"/>
</dbReference>
<dbReference type="PROSITE" id="PS51387">
    <property type="entry name" value="FAD_PCMH"/>
    <property type="match status" value="1"/>
</dbReference>
<dbReference type="InterPro" id="IPR036318">
    <property type="entry name" value="FAD-bd_PCMH-like_sf"/>
</dbReference>
<dbReference type="InterPro" id="IPR016167">
    <property type="entry name" value="FAD-bd_PCMH_sub1"/>
</dbReference>
<evidence type="ECO:0000256" key="5">
    <source>
        <dbReference type="ARBA" id="ARBA00023002"/>
    </source>
</evidence>
<dbReference type="InterPro" id="IPR016166">
    <property type="entry name" value="FAD-bd_PCMH"/>
</dbReference>
<evidence type="ECO:0000256" key="3">
    <source>
        <dbReference type="ARBA" id="ARBA00022630"/>
    </source>
</evidence>
<dbReference type="InterPro" id="IPR006093">
    <property type="entry name" value="Oxy_OxRdtase_FAD_BS"/>
</dbReference>
<evidence type="ECO:0000259" key="6">
    <source>
        <dbReference type="PROSITE" id="PS51387"/>
    </source>
</evidence>
<evidence type="ECO:0000313" key="7">
    <source>
        <dbReference type="EMBL" id="MCM4080293.1"/>
    </source>
</evidence>
<evidence type="ECO:0000313" key="8">
    <source>
        <dbReference type="Proteomes" id="UP001523216"/>
    </source>
</evidence>
<comment type="similarity">
    <text evidence="2">Belongs to the oxygen-dependent FAD-linked oxidoreductase family.</text>
</comment>
<comment type="cofactor">
    <cofactor evidence="1">
        <name>FAD</name>
        <dbReference type="ChEBI" id="CHEBI:57692"/>
    </cofactor>
</comment>
<dbReference type="Gene3D" id="3.30.465.10">
    <property type="match status" value="1"/>
</dbReference>
<proteinExistence type="inferred from homology"/>
<dbReference type="Pfam" id="PF01565">
    <property type="entry name" value="FAD_binding_4"/>
    <property type="match status" value="1"/>
</dbReference>
<keyword evidence="4" id="KW-0274">FAD</keyword>
<reference evidence="7 8" key="1">
    <citation type="submission" date="2022-06" db="EMBL/GenBank/DDBJ databases">
        <title>Actinoplanes abujensis sp. nov., isolated from Nigerian arid soil.</title>
        <authorList>
            <person name="Ding P."/>
        </authorList>
    </citation>
    <scope>NUCLEOTIDE SEQUENCE [LARGE SCALE GENOMIC DNA]</scope>
    <source>
        <strain evidence="8">TRM88002</strain>
    </source>
</reference>
<dbReference type="InterPro" id="IPR016169">
    <property type="entry name" value="FAD-bd_PCMH_sub2"/>
</dbReference>
<organism evidence="7 8">
    <name type="scientific">Paractinoplanes hotanensis</name>
    <dbReference type="NCBI Taxonomy" id="2906497"/>
    <lineage>
        <taxon>Bacteria</taxon>
        <taxon>Bacillati</taxon>
        <taxon>Actinomycetota</taxon>
        <taxon>Actinomycetes</taxon>
        <taxon>Micromonosporales</taxon>
        <taxon>Micromonosporaceae</taxon>
        <taxon>Paractinoplanes</taxon>
    </lineage>
</organism>
<feature type="domain" description="FAD-binding PCMH-type" evidence="6">
    <location>
        <begin position="38"/>
        <end position="205"/>
    </location>
</feature>
<dbReference type="Gene3D" id="3.40.462.20">
    <property type="match status" value="1"/>
</dbReference>
<dbReference type="InterPro" id="IPR050416">
    <property type="entry name" value="FAD-linked_Oxidoreductase"/>
</dbReference>
<evidence type="ECO:0000256" key="4">
    <source>
        <dbReference type="ARBA" id="ARBA00022827"/>
    </source>
</evidence>
<keyword evidence="5" id="KW-0560">Oxidoreductase</keyword>
<name>A0ABT0Y2N1_9ACTN</name>
<accession>A0ABT0Y2N1</accession>
<dbReference type="SUPFAM" id="SSF56176">
    <property type="entry name" value="FAD-binding/transporter-associated domain-like"/>
    <property type="match status" value="1"/>
</dbReference>
<comment type="caution">
    <text evidence="7">The sequence shown here is derived from an EMBL/GenBank/DDBJ whole genome shotgun (WGS) entry which is preliminary data.</text>
</comment>
<dbReference type="PANTHER" id="PTHR42973">
    <property type="entry name" value="BINDING OXIDOREDUCTASE, PUTATIVE (AFU_ORTHOLOGUE AFUA_1G17690)-RELATED"/>
    <property type="match status" value="1"/>
</dbReference>
<evidence type="ECO:0000256" key="1">
    <source>
        <dbReference type="ARBA" id="ARBA00001974"/>
    </source>
</evidence>
<dbReference type="Proteomes" id="UP001523216">
    <property type="component" value="Unassembled WGS sequence"/>
</dbReference>
<keyword evidence="8" id="KW-1185">Reference proteome</keyword>
<evidence type="ECO:0000256" key="2">
    <source>
        <dbReference type="ARBA" id="ARBA00005466"/>
    </source>
</evidence>
<sequence length="458" mass="46888">MTTAVETFEALRRRLTGALAVPGEPLYAELATGFNVAIAATPAAVVEARDARDVAEAVRFAAATGRAVAVQATGHGLAGPLDGAILLHTRRLDECVVHPDGWARVGAGVRWQQVLDAAAPHGLAPLCGSATGVGVVGYTTGGGLGPVARTFGWASDRVRAIEIVTGDGVARRVTAVDEPELFWGVRGGKGALGVVTALEFDLVPLPSLYAGALYFAGADASVVMHRWREWSSALPPEATTSLALLQLPPMPGVPEPLAGTFTVAVRFAWTGTPESGEAVLAPLRAAAAPLIDAVRTIPYAAIGMVHADPPGPMPALEETDLLSSLPAEAVDALLAVAGPDARSPQVIVELRQLGGALAAEPAHPSALCHRDAAFVLTIIGVPAPPVAEAIVPHAAALRSALAPWATGGALPNHGAAAGQERIARSYDPATLARLTSLAERYDPANVLRAGQVPLRSAA</sequence>
<protein>
    <submittedName>
        <fullName evidence="7">FAD-binding oxidoreductase</fullName>
    </submittedName>
</protein>